<dbReference type="EC" id="2.7.13.3" evidence="3"/>
<evidence type="ECO:0000256" key="7">
    <source>
        <dbReference type="ARBA" id="ARBA00022741"/>
    </source>
</evidence>
<evidence type="ECO:0000256" key="4">
    <source>
        <dbReference type="ARBA" id="ARBA00022553"/>
    </source>
</evidence>
<dbReference type="InterPro" id="IPR005467">
    <property type="entry name" value="His_kinase_dom"/>
</dbReference>
<dbReference type="GO" id="GO:0016301">
    <property type="term" value="F:kinase activity"/>
    <property type="evidence" value="ECO:0007669"/>
    <property type="project" value="UniProtKB-KW"/>
</dbReference>
<keyword evidence="7" id="KW-0547">Nucleotide-binding</keyword>
<feature type="domain" description="Histidine kinase" evidence="14">
    <location>
        <begin position="221"/>
        <end position="433"/>
    </location>
</feature>
<evidence type="ECO:0000256" key="1">
    <source>
        <dbReference type="ARBA" id="ARBA00000085"/>
    </source>
</evidence>
<dbReference type="InterPro" id="IPR036097">
    <property type="entry name" value="HisK_dim/P_sf"/>
</dbReference>
<evidence type="ECO:0000256" key="11">
    <source>
        <dbReference type="ARBA" id="ARBA00023012"/>
    </source>
</evidence>
<dbReference type="Gene3D" id="1.10.287.130">
    <property type="match status" value="1"/>
</dbReference>
<evidence type="ECO:0000256" key="3">
    <source>
        <dbReference type="ARBA" id="ARBA00012438"/>
    </source>
</evidence>
<keyword evidence="12 13" id="KW-0472">Membrane</keyword>
<gene>
    <name evidence="16" type="ORF">GTP27_17905</name>
</gene>
<evidence type="ECO:0000256" key="5">
    <source>
        <dbReference type="ARBA" id="ARBA00022679"/>
    </source>
</evidence>
<dbReference type="SUPFAM" id="SSF55874">
    <property type="entry name" value="ATPase domain of HSP90 chaperone/DNA topoisomerase II/histidine kinase"/>
    <property type="match status" value="1"/>
</dbReference>
<keyword evidence="4" id="KW-0597">Phosphoprotein</keyword>
<evidence type="ECO:0000256" key="10">
    <source>
        <dbReference type="ARBA" id="ARBA00022989"/>
    </source>
</evidence>
<organism evidence="16 17">
    <name type="scientific">Duganella qianjiadongensis</name>
    <dbReference type="NCBI Taxonomy" id="2692176"/>
    <lineage>
        <taxon>Bacteria</taxon>
        <taxon>Pseudomonadati</taxon>
        <taxon>Pseudomonadota</taxon>
        <taxon>Betaproteobacteria</taxon>
        <taxon>Burkholderiales</taxon>
        <taxon>Oxalobacteraceae</taxon>
        <taxon>Telluria group</taxon>
        <taxon>Duganella</taxon>
    </lineage>
</organism>
<dbReference type="EMBL" id="WWCM01000014">
    <property type="protein sequence ID" value="MYM41194.1"/>
    <property type="molecule type" value="Genomic_DNA"/>
</dbReference>
<comment type="catalytic activity">
    <reaction evidence="1">
        <text>ATP + protein L-histidine = ADP + protein N-phospho-L-histidine.</text>
        <dbReference type="EC" id="2.7.13.3"/>
    </reaction>
</comment>
<dbReference type="PROSITE" id="PS50885">
    <property type="entry name" value="HAMP"/>
    <property type="match status" value="1"/>
</dbReference>
<dbReference type="Pfam" id="PF02518">
    <property type="entry name" value="HATPase_c"/>
    <property type="match status" value="1"/>
</dbReference>
<dbReference type="SUPFAM" id="SSF47384">
    <property type="entry name" value="Homodimeric domain of signal transducing histidine kinase"/>
    <property type="match status" value="1"/>
</dbReference>
<keyword evidence="17" id="KW-1185">Reference proteome</keyword>
<dbReference type="PRINTS" id="PR00344">
    <property type="entry name" value="BCTRLSENSOR"/>
</dbReference>
<keyword evidence="9" id="KW-0067">ATP-binding</keyword>
<dbReference type="InterPro" id="IPR003594">
    <property type="entry name" value="HATPase_dom"/>
</dbReference>
<dbReference type="Proteomes" id="UP000478090">
    <property type="component" value="Unassembled WGS sequence"/>
</dbReference>
<evidence type="ECO:0000256" key="2">
    <source>
        <dbReference type="ARBA" id="ARBA00004141"/>
    </source>
</evidence>
<sequence>MKTIRSRLLVGLIGGMAVFVLAAIALLYARAVHEVDEDSDQRLRQLAWWLPVQAPGKWRMPLEDSVDDRLDVHVWNGAQQLVFRTEAGPMLPLPQPTGYSTVLHQGARWRVYSEVIAGYAIQVSQPVAIRQRAAFYLTLRTAPPLLLLFPAMALLIWLVVGRALQPLDSLTRAVRGRTPSDLQPLTADGLSPELLPILDALNGLLQQIDSTLAAQRNFVADAAHELRSPLTALKLQLRLAETAQAGAEREQSFRKLHERLDRATHLVQQLLTLARQEQGTAPPRGRCDLLRIARQTVLDHSIYAESKQIDLGVSSAAVEAVVHAHADGLEVMLSNLVDNALRYTQPGGRVDVMVGMEQGRPFLQVSDNGPGVPEEHRARLFDRFYRPDGNQVRGCGLGLSIVKSVADAHHMTLTLGSNGSSGLVVTALFNHPLTNAAV</sequence>
<accession>A0ABW9VNQ6</accession>
<evidence type="ECO:0000256" key="9">
    <source>
        <dbReference type="ARBA" id="ARBA00022840"/>
    </source>
</evidence>
<dbReference type="SMART" id="SM00387">
    <property type="entry name" value="HATPase_c"/>
    <property type="match status" value="1"/>
</dbReference>
<evidence type="ECO:0000259" key="14">
    <source>
        <dbReference type="PROSITE" id="PS50109"/>
    </source>
</evidence>
<dbReference type="Gene3D" id="3.30.565.10">
    <property type="entry name" value="Histidine kinase-like ATPase, C-terminal domain"/>
    <property type="match status" value="1"/>
</dbReference>
<evidence type="ECO:0000256" key="6">
    <source>
        <dbReference type="ARBA" id="ARBA00022692"/>
    </source>
</evidence>
<reference evidence="16 17" key="1">
    <citation type="submission" date="2019-12" db="EMBL/GenBank/DDBJ databases">
        <title>Novel species isolated from a subtropical stream in China.</title>
        <authorList>
            <person name="Lu H."/>
        </authorList>
    </citation>
    <scope>NUCLEOTIDE SEQUENCE [LARGE SCALE GENOMIC DNA]</scope>
    <source>
        <strain evidence="16 17">CY13W</strain>
    </source>
</reference>
<evidence type="ECO:0000259" key="15">
    <source>
        <dbReference type="PROSITE" id="PS50885"/>
    </source>
</evidence>
<evidence type="ECO:0000256" key="8">
    <source>
        <dbReference type="ARBA" id="ARBA00022777"/>
    </source>
</evidence>
<dbReference type="CDD" id="cd00082">
    <property type="entry name" value="HisKA"/>
    <property type="match status" value="1"/>
</dbReference>
<dbReference type="InterPro" id="IPR036890">
    <property type="entry name" value="HATPase_C_sf"/>
</dbReference>
<dbReference type="Pfam" id="PF00512">
    <property type="entry name" value="HisKA"/>
    <property type="match status" value="1"/>
</dbReference>
<dbReference type="InterPro" id="IPR004358">
    <property type="entry name" value="Sig_transdc_His_kin-like_C"/>
</dbReference>
<feature type="domain" description="HAMP" evidence="15">
    <location>
        <begin position="161"/>
        <end position="213"/>
    </location>
</feature>
<keyword evidence="5" id="KW-0808">Transferase</keyword>
<comment type="caution">
    <text evidence="16">The sequence shown here is derived from an EMBL/GenBank/DDBJ whole genome shotgun (WGS) entry which is preliminary data.</text>
</comment>
<dbReference type="InterPro" id="IPR003660">
    <property type="entry name" value="HAMP_dom"/>
</dbReference>
<name>A0ABW9VNQ6_9BURK</name>
<evidence type="ECO:0000313" key="17">
    <source>
        <dbReference type="Proteomes" id="UP000478090"/>
    </source>
</evidence>
<keyword evidence="6 13" id="KW-0812">Transmembrane</keyword>
<keyword evidence="10 13" id="KW-1133">Transmembrane helix</keyword>
<dbReference type="PANTHER" id="PTHR45436:SF14">
    <property type="entry name" value="SENSOR PROTEIN QSEC"/>
    <property type="match status" value="1"/>
</dbReference>
<keyword evidence="11" id="KW-0902">Two-component regulatory system</keyword>
<keyword evidence="8 16" id="KW-0418">Kinase</keyword>
<evidence type="ECO:0000313" key="16">
    <source>
        <dbReference type="EMBL" id="MYM41194.1"/>
    </source>
</evidence>
<dbReference type="RefSeq" id="WP_161040519.1">
    <property type="nucleotide sequence ID" value="NZ_WWCM01000014.1"/>
</dbReference>
<dbReference type="InterPro" id="IPR050428">
    <property type="entry name" value="TCS_sensor_his_kinase"/>
</dbReference>
<dbReference type="InterPro" id="IPR003661">
    <property type="entry name" value="HisK_dim/P_dom"/>
</dbReference>
<evidence type="ECO:0000256" key="12">
    <source>
        <dbReference type="ARBA" id="ARBA00023136"/>
    </source>
</evidence>
<dbReference type="SMART" id="SM00388">
    <property type="entry name" value="HisKA"/>
    <property type="match status" value="1"/>
</dbReference>
<dbReference type="PANTHER" id="PTHR45436">
    <property type="entry name" value="SENSOR HISTIDINE KINASE YKOH"/>
    <property type="match status" value="1"/>
</dbReference>
<dbReference type="PROSITE" id="PS50109">
    <property type="entry name" value="HIS_KIN"/>
    <property type="match status" value="1"/>
</dbReference>
<comment type="subcellular location">
    <subcellularLocation>
        <location evidence="2">Membrane</location>
        <topology evidence="2">Multi-pass membrane protein</topology>
    </subcellularLocation>
</comment>
<feature type="transmembrane region" description="Helical" evidence="13">
    <location>
        <begin position="145"/>
        <end position="164"/>
    </location>
</feature>
<protein>
    <recommendedName>
        <fullName evidence="3">histidine kinase</fullName>
        <ecNumber evidence="3">2.7.13.3</ecNumber>
    </recommendedName>
</protein>
<evidence type="ECO:0000256" key="13">
    <source>
        <dbReference type="SAM" id="Phobius"/>
    </source>
</evidence>
<proteinExistence type="predicted"/>